<evidence type="ECO:0000313" key="2">
    <source>
        <dbReference type="EMBL" id="MBB6133222.1"/>
    </source>
</evidence>
<dbReference type="Pfam" id="PF10106">
    <property type="entry name" value="DUF2345"/>
    <property type="match status" value="1"/>
</dbReference>
<dbReference type="EMBL" id="JACHBX010000001">
    <property type="protein sequence ID" value="MBB6133222.1"/>
    <property type="molecule type" value="Genomic_DNA"/>
</dbReference>
<feature type="domain" description="DUF2345" evidence="1">
    <location>
        <begin position="2"/>
        <end position="97"/>
    </location>
</feature>
<dbReference type="Proteomes" id="UP000540787">
    <property type="component" value="Unassembled WGS sequence"/>
</dbReference>
<evidence type="ECO:0000313" key="3">
    <source>
        <dbReference type="Proteomes" id="UP000540787"/>
    </source>
</evidence>
<protein>
    <submittedName>
        <fullName evidence="2">Uncharacterized protein (DUF2345 family)</fullName>
    </submittedName>
</protein>
<proteinExistence type="predicted"/>
<reference evidence="2 3" key="1">
    <citation type="submission" date="2020-08" db="EMBL/GenBank/DDBJ databases">
        <title>The Agave Microbiome: Exploring the role of microbial communities in plant adaptations to desert environments.</title>
        <authorList>
            <person name="Partida-Martinez L.P."/>
        </authorList>
    </citation>
    <scope>NUCLEOTIDE SEQUENCE [LARGE SCALE GENOMIC DNA]</scope>
    <source>
        <strain evidence="2 3">AT3.2</strain>
    </source>
</reference>
<organism evidence="2 3">
    <name type="scientific">Massilia aurea</name>
    <dbReference type="NCBI Taxonomy" id="373040"/>
    <lineage>
        <taxon>Bacteria</taxon>
        <taxon>Pseudomonadati</taxon>
        <taxon>Pseudomonadota</taxon>
        <taxon>Betaproteobacteria</taxon>
        <taxon>Burkholderiales</taxon>
        <taxon>Oxalobacteraceae</taxon>
        <taxon>Telluria group</taxon>
        <taxon>Massilia</taxon>
    </lineage>
</organism>
<dbReference type="AlphaFoldDB" id="A0A7W9WYK6"/>
<gene>
    <name evidence="2" type="ORF">HD842_001333</name>
</gene>
<dbReference type="RefSeq" id="WP_229424615.1">
    <property type="nucleotide sequence ID" value="NZ_JACHBX010000001.1"/>
</dbReference>
<dbReference type="InterPro" id="IPR018769">
    <property type="entry name" value="VgrG2_DUF2345"/>
</dbReference>
<name>A0A7W9WYK6_9BURK</name>
<accession>A0A7W9WYK6</accession>
<evidence type="ECO:0000259" key="1">
    <source>
        <dbReference type="Pfam" id="PF10106"/>
    </source>
</evidence>
<comment type="caution">
    <text evidence="2">The sequence shown here is derived from an EMBL/GenBank/DDBJ whole genome shotgun (WGS) entry which is preliminary data.</text>
</comment>
<keyword evidence="3" id="KW-1185">Reference proteome</keyword>
<sequence length="204" mass="21755">MASVAEKISLFAYNAGIKLFAAKGKVEIQAQNDDLDLIAEKVVRLLSTTSRIAIHAKDEVMISAGGSFIQIDAAGITNGTSGTWTAKASMHTMPGPATQPYVMPHVLKPELQKTDLEFRHLTDWGAVLAGAAYKATLSDGSTRKGVLDAAGIARVVGVPAGVSAKIEYDYKPMQAQSTVSTEMDEDIHELLSWTPRKAPEEGKA</sequence>